<dbReference type="SUPFAM" id="SSF53474">
    <property type="entry name" value="alpha/beta-Hydrolases"/>
    <property type="match status" value="1"/>
</dbReference>
<dbReference type="PANTHER" id="PTHR43358">
    <property type="entry name" value="ALPHA/BETA-HYDROLASE"/>
    <property type="match status" value="1"/>
</dbReference>
<evidence type="ECO:0000259" key="1">
    <source>
        <dbReference type="Pfam" id="PF12697"/>
    </source>
</evidence>
<sequence>MRFLWNFIKYLVFLTLLLLLGLGVYAGNTAYTQLFSQPWDKLLAIENHRNDLDTIHALERKYGWQRVAVTSKDGTRLQGTYMENPSGSHKTVILLHGLYQNRTMCVPYARIYLSRGYNVLMPDIRGHGESGGSTNDWGVHDPDDMDSWVALLRQQDSQVSIGFHGISLGAAMSLIYAGTPQGRDMAFYVADSSYGNVLELGQEKLMNYTGDQRLLAGMEVLEPFFQLSMYYHTRKTLRDVDPASCVQRMTAPVLFLHGDVDRLIPPHIAEELMTRCTSPTKKLVYFEGSGHANEIMDNPRGYDRVVGNFLESL</sequence>
<accession>A0A1H2Y7C4</accession>
<dbReference type="Pfam" id="PF12697">
    <property type="entry name" value="Abhydrolase_6"/>
    <property type="match status" value="1"/>
</dbReference>
<dbReference type="Gene3D" id="3.40.50.1820">
    <property type="entry name" value="alpha/beta hydrolase"/>
    <property type="match status" value="1"/>
</dbReference>
<evidence type="ECO:0000313" key="2">
    <source>
        <dbReference type="EMBL" id="SDX01046.1"/>
    </source>
</evidence>
<dbReference type="AlphaFoldDB" id="A0A1H2Y7C4"/>
<protein>
    <recommendedName>
        <fullName evidence="1">AB hydrolase-1 domain-containing protein</fullName>
    </recommendedName>
</protein>
<gene>
    <name evidence="2" type="ORF">SAMN05216495_11080</name>
</gene>
<reference evidence="2 3" key="1">
    <citation type="submission" date="2016-10" db="EMBL/GenBank/DDBJ databases">
        <authorList>
            <person name="Varghese N."/>
            <person name="Submissions S."/>
        </authorList>
    </citation>
    <scope>NUCLEOTIDE SEQUENCE [LARGE SCALE GENOMIC DNA]</scope>
    <source>
        <strain evidence="2 3">WCC6</strain>
    </source>
</reference>
<evidence type="ECO:0000313" key="3">
    <source>
        <dbReference type="Proteomes" id="UP000182379"/>
    </source>
</evidence>
<organism evidence="2 3">
    <name type="scientific">Acidaminococcus fermentans</name>
    <dbReference type="NCBI Taxonomy" id="905"/>
    <lineage>
        <taxon>Bacteria</taxon>
        <taxon>Bacillati</taxon>
        <taxon>Bacillota</taxon>
        <taxon>Negativicutes</taxon>
        <taxon>Acidaminococcales</taxon>
        <taxon>Acidaminococcaceae</taxon>
        <taxon>Acidaminococcus</taxon>
    </lineage>
</organism>
<dbReference type="InterPro" id="IPR052920">
    <property type="entry name" value="DNA-binding_regulatory"/>
</dbReference>
<feature type="domain" description="AB hydrolase-1" evidence="1">
    <location>
        <begin position="92"/>
        <end position="300"/>
    </location>
</feature>
<dbReference type="RefSeq" id="WP_074706572.1">
    <property type="nucleotide sequence ID" value="NZ_CALAKB010000002.1"/>
</dbReference>
<dbReference type="EMBL" id="FNOP01000010">
    <property type="protein sequence ID" value="SDX01046.1"/>
    <property type="molecule type" value="Genomic_DNA"/>
</dbReference>
<dbReference type="Proteomes" id="UP000182379">
    <property type="component" value="Unassembled WGS sequence"/>
</dbReference>
<dbReference type="InterPro" id="IPR029058">
    <property type="entry name" value="AB_hydrolase_fold"/>
</dbReference>
<proteinExistence type="predicted"/>
<comment type="caution">
    <text evidence="2">The sequence shown here is derived from an EMBL/GenBank/DDBJ whole genome shotgun (WGS) entry which is preliminary data.</text>
</comment>
<dbReference type="InterPro" id="IPR000073">
    <property type="entry name" value="AB_hydrolase_1"/>
</dbReference>
<dbReference type="PANTHER" id="PTHR43358:SF4">
    <property type="entry name" value="ALPHA_BETA HYDROLASE FOLD-1 DOMAIN-CONTAINING PROTEIN"/>
    <property type="match status" value="1"/>
</dbReference>
<name>A0A1H2Y7C4_ACIFE</name>